<evidence type="ECO:0000313" key="1">
    <source>
        <dbReference type="EMBL" id="KUG20826.1"/>
    </source>
</evidence>
<organism evidence="1">
    <name type="scientific">hydrocarbon metagenome</name>
    <dbReference type="NCBI Taxonomy" id="938273"/>
    <lineage>
        <taxon>unclassified sequences</taxon>
        <taxon>metagenomes</taxon>
        <taxon>ecological metagenomes</taxon>
    </lineage>
</organism>
<accession>A0A0W8FIV2</accession>
<gene>
    <name evidence="1" type="ORF">ASZ90_009425</name>
</gene>
<dbReference type="EMBL" id="LNQE01001136">
    <property type="protein sequence ID" value="KUG20826.1"/>
    <property type="molecule type" value="Genomic_DNA"/>
</dbReference>
<dbReference type="AlphaFoldDB" id="A0A0W8FIV2"/>
<reference evidence="1" key="1">
    <citation type="journal article" date="2015" name="Proc. Natl. Acad. Sci. U.S.A.">
        <title>Networks of energetic and metabolic interactions define dynamics in microbial communities.</title>
        <authorList>
            <person name="Embree M."/>
            <person name="Liu J.K."/>
            <person name="Al-Bassam M.M."/>
            <person name="Zengler K."/>
        </authorList>
    </citation>
    <scope>NUCLEOTIDE SEQUENCE</scope>
</reference>
<comment type="caution">
    <text evidence="1">The sequence shown here is derived from an EMBL/GenBank/DDBJ whole genome shotgun (WGS) entry which is preliminary data.</text>
</comment>
<proteinExistence type="predicted"/>
<name>A0A0W8FIV2_9ZZZZ</name>
<sequence>MIMDGDAHGPFLYKAAYEVVLRLQARLMRIHERISVEHHRFGISWISQYSGP</sequence>
<protein>
    <submittedName>
        <fullName evidence="1">Uncharacterized protein</fullName>
    </submittedName>
</protein>